<gene>
    <name evidence="4" type="ORF">BY453_102165</name>
    <name evidence="2" type="ORF">SAMN04488597_12735</name>
    <name evidence="3" type="ORF">SAMN04515654_1029</name>
</gene>
<keyword evidence="2" id="KW-0282">Flagellum</keyword>
<evidence type="ECO:0000313" key="7">
    <source>
        <dbReference type="Proteomes" id="UP000324896"/>
    </source>
</evidence>
<reference evidence="4 6" key="3">
    <citation type="submission" date="2019-03" db="EMBL/GenBank/DDBJ databases">
        <title>Deep subsurface shale carbon reservoir microbial communities from Ohio and West Virginia, USA.</title>
        <authorList>
            <person name="Wrighton K."/>
        </authorList>
    </citation>
    <scope>NUCLEOTIDE SEQUENCE [LARGE SCALE GENOMIC DNA]</scope>
    <source>
        <strain evidence="4 6">UTICA-S4D12</strain>
    </source>
</reference>
<evidence type="ECO:0000313" key="5">
    <source>
        <dbReference type="Proteomes" id="UP000198945"/>
    </source>
</evidence>
<evidence type="ECO:0000313" key="2">
    <source>
        <dbReference type="EMBL" id="SDD11618.1"/>
    </source>
</evidence>
<dbReference type="Proteomes" id="UP000198945">
    <property type="component" value="Unassembled WGS sequence"/>
</dbReference>
<evidence type="ECO:0000313" key="3">
    <source>
        <dbReference type="EMBL" id="SDI13151.1"/>
    </source>
</evidence>
<dbReference type="Proteomes" id="UP000324896">
    <property type="component" value="Unassembled WGS sequence"/>
</dbReference>
<organism evidence="2 7">
    <name type="scientific">Halanaerobium congolense</name>
    <dbReference type="NCBI Taxonomy" id="54121"/>
    <lineage>
        <taxon>Bacteria</taxon>
        <taxon>Bacillati</taxon>
        <taxon>Bacillota</taxon>
        <taxon>Clostridia</taxon>
        <taxon>Halanaerobiales</taxon>
        <taxon>Halanaerobiaceae</taxon>
        <taxon>Halanaerobium</taxon>
    </lineage>
</organism>
<dbReference type="EMBL" id="SOAA01000002">
    <property type="protein sequence ID" value="TDS34728.1"/>
    <property type="molecule type" value="Genomic_DNA"/>
</dbReference>
<dbReference type="AlphaFoldDB" id="A0A1G6S431"/>
<dbReference type="NCBIfam" id="TIGR02530">
    <property type="entry name" value="flg_new"/>
    <property type="match status" value="1"/>
</dbReference>
<evidence type="ECO:0000313" key="4">
    <source>
        <dbReference type="EMBL" id="TDS34728.1"/>
    </source>
</evidence>
<dbReference type="EMBL" id="FMYT01000027">
    <property type="protein sequence ID" value="SDD11618.1"/>
    <property type="molecule type" value="Genomic_DNA"/>
</dbReference>
<dbReference type="EMBL" id="FNEH01000002">
    <property type="protein sequence ID" value="SDI13151.1"/>
    <property type="molecule type" value="Genomic_DNA"/>
</dbReference>
<keyword evidence="2" id="KW-0966">Cell projection</keyword>
<sequence>MDNRLKINQPIQPLKRTEQQNKAAQKNKNPNSPSFKDILGEKMNGKNELSFSKHAQKRIKSRAIPVSKTELDKLSTGVKKARDKGARDSLVMVNDVAYIVSVENNTVVTAVDEASMDDNVFTNIDSAVFMK</sequence>
<dbReference type="Pfam" id="PF12611">
    <property type="entry name" value="Flagellar_put"/>
    <property type="match status" value="1"/>
</dbReference>
<feature type="compositionally biased region" description="Low complexity" evidence="1">
    <location>
        <begin position="20"/>
        <end position="29"/>
    </location>
</feature>
<dbReference type="Proteomes" id="UP000295758">
    <property type="component" value="Unassembled WGS sequence"/>
</dbReference>
<protein>
    <submittedName>
        <fullName evidence="2">Flagellar operon protein</fullName>
    </submittedName>
</protein>
<proteinExistence type="predicted"/>
<feature type="region of interest" description="Disordered" evidence="1">
    <location>
        <begin position="1"/>
        <end position="40"/>
    </location>
</feature>
<accession>A0A1G6S431</accession>
<evidence type="ECO:0000256" key="1">
    <source>
        <dbReference type="SAM" id="MobiDB-lite"/>
    </source>
</evidence>
<dbReference type="InterPro" id="IPR013367">
    <property type="entry name" value="Flagellar_put"/>
</dbReference>
<name>A0A1G6S431_9FIRM</name>
<reference evidence="2 7" key="1">
    <citation type="submission" date="2016-10" db="EMBL/GenBank/DDBJ databases">
        <authorList>
            <person name="Varghese N."/>
            <person name="Submissions S."/>
        </authorList>
    </citation>
    <scope>NUCLEOTIDE SEQUENCE [LARGE SCALE GENOMIC DNA]</scope>
    <source>
        <strain evidence="2 7">WG10</strain>
    </source>
</reference>
<dbReference type="RefSeq" id="WP_089716298.1">
    <property type="nucleotide sequence ID" value="NZ_FMYT01000027.1"/>
</dbReference>
<keyword evidence="2" id="KW-0969">Cilium</keyword>
<reference evidence="3 5" key="2">
    <citation type="submission" date="2016-10" db="EMBL/GenBank/DDBJ databases">
        <authorList>
            <person name="de Groot N.N."/>
        </authorList>
    </citation>
    <scope>NUCLEOTIDE SEQUENCE [LARGE SCALE GENOMIC DNA]</scope>
    <source>
        <strain evidence="3 5">WG7</strain>
    </source>
</reference>
<evidence type="ECO:0000313" key="6">
    <source>
        <dbReference type="Proteomes" id="UP000295758"/>
    </source>
</evidence>